<feature type="signal peptide" evidence="1">
    <location>
        <begin position="1"/>
        <end position="20"/>
    </location>
</feature>
<feature type="chain" id="PRO_5018977871" evidence="1">
    <location>
        <begin position="21"/>
        <end position="634"/>
    </location>
</feature>
<accession>A0A411EAV0</accession>
<name>A0A411EAV0_9FLAO</name>
<protein>
    <submittedName>
        <fullName evidence="2">T9SS type B sorting domain-containing protein</fullName>
    </submittedName>
</protein>
<gene>
    <name evidence="2" type="ORF">EQY75_09005</name>
</gene>
<dbReference type="OrthoDB" id="9813840at2"/>
<dbReference type="KEGG" id="mur:EQY75_09005"/>
<dbReference type="RefSeq" id="WP_129605145.1">
    <property type="nucleotide sequence ID" value="NZ_CP035544.1"/>
</dbReference>
<dbReference type="EMBL" id="CP035544">
    <property type="protein sequence ID" value="QBA64654.1"/>
    <property type="molecule type" value="Genomic_DNA"/>
</dbReference>
<dbReference type="InterPro" id="IPR013783">
    <property type="entry name" value="Ig-like_fold"/>
</dbReference>
<evidence type="ECO:0000256" key="1">
    <source>
        <dbReference type="SAM" id="SignalP"/>
    </source>
</evidence>
<dbReference type="NCBIfam" id="TIGR04131">
    <property type="entry name" value="Bac_Flav_CTERM"/>
    <property type="match status" value="1"/>
</dbReference>
<sequence>MKKNCSIVLLGLLFPCVVFAQGEASYWLFSNCAGIQFNNDAGFASVKSKITTRLCNLGFLLAVLLAGSLASAQVCPNPVLTSPLDGATNIAVDSDISWNLVPNVPGYKISLGTTPGGTDILDERFVGSATTYNPPLGLPENTLIYVTITLFDFQNGNLEIPCSSESFTTAPIIQIPACTQLTIPSDGQTDVNPATNLSWNYVPGAIGYRLTIGSSPGGNDLLPTTDLGNTLTFNQAAEFPPNSTVYVNIIAYNLIGDAISCSEFSFDTSAIAALPGCTALISPLNGANNVPVTPILEWTPVPGAAGYRITVGNSPFTAEVLDNVAFPPVTQTGILELEANRTFFITIVPFNAAGDAIGCQQESFTTIQGCGPFFDPMTGDLISLNPEINFPDTIATCENEFPIMVSSTDTADGYRWYSINSSGIETLISNTADVSLSSAGEYRYEAYNLIPQSGNLDCPSSQVFNVVSSEAPVISSINVTEQATGIRIIVNTTGGGDYEYAIDNINGPYQGSNLFTNIPYGTHTLYVRDINGCGIAEEQIVQDLTLEGFPKFFSPNGDGINDYWQYIPPEFAGDITLVSIEIYNRYGQLLLQIDPNSRGWDGTINGSSLPAADYWFRARSSTNNEMTGHFSLTR</sequence>
<organism evidence="2 3">
    <name type="scientific">Muriicola soli</name>
    <dbReference type="NCBI Taxonomy" id="2507538"/>
    <lineage>
        <taxon>Bacteria</taxon>
        <taxon>Pseudomonadati</taxon>
        <taxon>Bacteroidota</taxon>
        <taxon>Flavobacteriia</taxon>
        <taxon>Flavobacteriales</taxon>
        <taxon>Flavobacteriaceae</taxon>
        <taxon>Muriicola</taxon>
    </lineage>
</organism>
<dbReference type="AlphaFoldDB" id="A0A411EAV0"/>
<proteinExistence type="predicted"/>
<evidence type="ECO:0000313" key="2">
    <source>
        <dbReference type="EMBL" id="QBA64654.1"/>
    </source>
</evidence>
<reference evidence="2 3" key="1">
    <citation type="submission" date="2019-01" db="EMBL/GenBank/DDBJ databases">
        <title>Muriicola soli sp. nov., isolated from soil.</title>
        <authorList>
            <person name="Kang H.J."/>
            <person name="Kim S.B."/>
        </authorList>
    </citation>
    <scope>NUCLEOTIDE SEQUENCE [LARGE SCALE GENOMIC DNA]</scope>
    <source>
        <strain evidence="2 3">MMS17-SY002</strain>
    </source>
</reference>
<evidence type="ECO:0000313" key="3">
    <source>
        <dbReference type="Proteomes" id="UP000290889"/>
    </source>
</evidence>
<keyword evidence="1" id="KW-0732">Signal</keyword>
<keyword evidence="3" id="KW-1185">Reference proteome</keyword>
<dbReference type="Gene3D" id="2.60.40.10">
    <property type="entry name" value="Immunoglobulins"/>
    <property type="match status" value="3"/>
</dbReference>
<dbReference type="InterPro" id="IPR026341">
    <property type="entry name" value="T9SS_type_B"/>
</dbReference>
<dbReference type="Proteomes" id="UP000290889">
    <property type="component" value="Chromosome"/>
</dbReference>
<dbReference type="Pfam" id="PF13585">
    <property type="entry name" value="CHU_C"/>
    <property type="match status" value="1"/>
</dbReference>